<reference evidence="3 4" key="1">
    <citation type="journal article" date="2016" name="Fungal Biol.">
        <title>The genome of Xylona heveae provides a window into fungal endophytism.</title>
        <authorList>
            <person name="Gazis R."/>
            <person name="Kuo A."/>
            <person name="Riley R."/>
            <person name="LaButti K."/>
            <person name="Lipzen A."/>
            <person name="Lin J."/>
            <person name="Amirebrahimi M."/>
            <person name="Hesse C.N."/>
            <person name="Spatafora J.W."/>
            <person name="Henrissat B."/>
            <person name="Hainaut M."/>
            <person name="Grigoriev I.V."/>
            <person name="Hibbett D.S."/>
        </authorList>
    </citation>
    <scope>NUCLEOTIDE SEQUENCE [LARGE SCALE GENOMIC DNA]</scope>
    <source>
        <strain evidence="3 4">TC161</strain>
    </source>
</reference>
<dbReference type="EMBL" id="KV407454">
    <property type="protein sequence ID" value="KZF26186.1"/>
    <property type="molecule type" value="Genomic_DNA"/>
</dbReference>
<protein>
    <recommendedName>
        <fullName evidence="2">Nascent polypeptide-associated complex subunit alpha-like UBA domain-containing protein</fullName>
    </recommendedName>
</protein>
<dbReference type="GeneID" id="28901960"/>
<dbReference type="Proteomes" id="UP000076632">
    <property type="component" value="Unassembled WGS sequence"/>
</dbReference>
<dbReference type="CDD" id="cd14361">
    <property type="entry name" value="UBA_HYPK"/>
    <property type="match status" value="1"/>
</dbReference>
<dbReference type="STRING" id="1328760.A0A165JG09"/>
<dbReference type="InterPro" id="IPR052617">
    <property type="entry name" value="Huntingtin-int_K"/>
</dbReference>
<dbReference type="RefSeq" id="XP_018191741.1">
    <property type="nucleotide sequence ID" value="XM_018336823.1"/>
</dbReference>
<dbReference type="InterPro" id="IPR044034">
    <property type="entry name" value="NAC-like_UBA"/>
</dbReference>
<feature type="region of interest" description="Disordered" evidence="1">
    <location>
        <begin position="75"/>
        <end position="102"/>
    </location>
</feature>
<gene>
    <name evidence="3" type="ORF">L228DRAFT_7186</name>
</gene>
<evidence type="ECO:0000313" key="3">
    <source>
        <dbReference type="EMBL" id="KZF26186.1"/>
    </source>
</evidence>
<dbReference type="PANTHER" id="PTHR31184">
    <property type="entry name" value="HUNTINGTIN-INTERACTING PROTEIN K FAMILY MEMBER"/>
    <property type="match status" value="1"/>
</dbReference>
<dbReference type="PANTHER" id="PTHR31184:SF2">
    <property type="entry name" value="HUNTINGTIN-INTERACTING PROTEIN K"/>
    <property type="match status" value="1"/>
</dbReference>
<dbReference type="AlphaFoldDB" id="A0A165JG09"/>
<dbReference type="OMA" id="PQNVDAD"/>
<feature type="domain" description="Nascent polypeptide-associated complex subunit alpha-like UBA" evidence="2">
    <location>
        <begin position="100"/>
        <end position="140"/>
    </location>
</feature>
<feature type="compositionally biased region" description="Low complexity" evidence="1">
    <location>
        <begin position="76"/>
        <end position="93"/>
    </location>
</feature>
<accession>A0A165JG09</accession>
<evidence type="ECO:0000259" key="2">
    <source>
        <dbReference type="Pfam" id="PF19026"/>
    </source>
</evidence>
<proteinExistence type="predicted"/>
<dbReference type="Pfam" id="PF19026">
    <property type="entry name" value="UBA_HYPK"/>
    <property type="match status" value="1"/>
</dbReference>
<dbReference type="OrthoDB" id="285219at2759"/>
<feature type="region of interest" description="Disordered" evidence="1">
    <location>
        <begin position="1"/>
        <end position="60"/>
    </location>
</feature>
<evidence type="ECO:0000256" key="1">
    <source>
        <dbReference type="SAM" id="MobiDB-lite"/>
    </source>
</evidence>
<evidence type="ECO:0000313" key="4">
    <source>
        <dbReference type="Proteomes" id="UP000076632"/>
    </source>
</evidence>
<name>A0A165JG09_XYLHT</name>
<sequence>MAEPQPSSVHEGATTGAEIDENEATSNIPKSAEDRATAAAMSSLDTRGAEEESVAPSKQLDSEALGKAMKNLNVSGGAAPAKATGGAAATAPPAEKKKAVKVDQADVTLLTEQLSLAKPKATELLKAHDGDAVRAMRAFVTAA</sequence>
<keyword evidence="4" id="KW-1185">Reference proteome</keyword>
<dbReference type="GO" id="GO:0043066">
    <property type="term" value="P:negative regulation of apoptotic process"/>
    <property type="evidence" value="ECO:0007669"/>
    <property type="project" value="TreeGrafter"/>
</dbReference>
<organism evidence="3 4">
    <name type="scientific">Xylona heveae (strain CBS 132557 / TC161)</name>
    <dbReference type="NCBI Taxonomy" id="1328760"/>
    <lineage>
        <taxon>Eukaryota</taxon>
        <taxon>Fungi</taxon>
        <taxon>Dikarya</taxon>
        <taxon>Ascomycota</taxon>
        <taxon>Pezizomycotina</taxon>
        <taxon>Xylonomycetes</taxon>
        <taxon>Xylonales</taxon>
        <taxon>Xylonaceae</taxon>
        <taxon>Xylona</taxon>
    </lineage>
</organism>
<dbReference type="GO" id="GO:0050821">
    <property type="term" value="P:protein stabilization"/>
    <property type="evidence" value="ECO:0007669"/>
    <property type="project" value="TreeGrafter"/>
</dbReference>
<dbReference type="InParanoid" id="A0A165JG09"/>
<dbReference type="InterPro" id="IPR038922">
    <property type="entry name" value="HYPK_UBA"/>
</dbReference>